<sequence>MKTLVLRPRTLRPYVPLRLHLSESALRMNMFCITSSLQKLVQIDEYNYVNGLLTLHSHETTNKDPYTGSADGFEEPPPRCRHKSLFPIIELFLSWECNSRPQDYIRIRREFSSPDSKFHFLCPFFKLYMRNHFAFRIRQGCLNKVQQPVIFLFDLFCKAVIFRLCLIQHRCEHLFKCRHPSAERKIDNQCNRYQVPISRYLVPILSIPFPQHLSIFHIFCF</sequence>
<proteinExistence type="predicted"/>
<evidence type="ECO:0000313" key="2">
    <source>
        <dbReference type="Proteomes" id="UP000199315"/>
    </source>
</evidence>
<dbReference type="AlphaFoldDB" id="A0A1D3TYC6"/>
<name>A0A1D3TYC6_9FIRM</name>
<gene>
    <name evidence="1" type="ORF">SAMN05421730_104020</name>
</gene>
<keyword evidence="2" id="KW-1185">Reference proteome</keyword>
<accession>A0A1D3TYC6</accession>
<reference evidence="1 2" key="1">
    <citation type="submission" date="2016-09" db="EMBL/GenBank/DDBJ databases">
        <authorList>
            <person name="Capua I."/>
            <person name="De Benedictis P."/>
            <person name="Joannis T."/>
            <person name="Lombin L.H."/>
            <person name="Cattoli G."/>
        </authorList>
    </citation>
    <scope>NUCLEOTIDE SEQUENCE [LARGE SCALE GENOMIC DNA]</scope>
    <source>
        <strain evidence="1 2">GluBS11</strain>
    </source>
</reference>
<dbReference type="Proteomes" id="UP000199315">
    <property type="component" value="Unassembled WGS sequence"/>
</dbReference>
<protein>
    <submittedName>
        <fullName evidence="1">Uncharacterized protein</fullName>
    </submittedName>
</protein>
<dbReference type="EMBL" id="FMKA01000040">
    <property type="protein sequence ID" value="SCP99411.1"/>
    <property type="molecule type" value="Genomic_DNA"/>
</dbReference>
<organism evidence="1 2">
    <name type="scientific">Anaerobium acetethylicum</name>
    <dbReference type="NCBI Taxonomy" id="1619234"/>
    <lineage>
        <taxon>Bacteria</taxon>
        <taxon>Bacillati</taxon>
        <taxon>Bacillota</taxon>
        <taxon>Clostridia</taxon>
        <taxon>Lachnospirales</taxon>
        <taxon>Lachnospiraceae</taxon>
        <taxon>Anaerobium</taxon>
    </lineage>
</organism>
<evidence type="ECO:0000313" key="1">
    <source>
        <dbReference type="EMBL" id="SCP99411.1"/>
    </source>
</evidence>